<accession>A0ABS9Y0B9</accession>
<dbReference type="PANTHER" id="PTHR48086">
    <property type="entry name" value="SODIUM/PROLINE SYMPORTER-RELATED"/>
    <property type="match status" value="1"/>
</dbReference>
<evidence type="ECO:0000256" key="5">
    <source>
        <dbReference type="ARBA" id="ARBA00022692"/>
    </source>
</evidence>
<keyword evidence="7 10" id="KW-1133">Transmembrane helix</keyword>
<feature type="transmembrane region" description="Helical" evidence="10">
    <location>
        <begin position="92"/>
        <end position="109"/>
    </location>
</feature>
<dbReference type="Proteomes" id="UP001165269">
    <property type="component" value="Unassembled WGS sequence"/>
</dbReference>
<keyword evidence="8 10" id="KW-0472">Membrane</keyword>
<feature type="transmembrane region" description="Helical" evidence="10">
    <location>
        <begin position="466"/>
        <end position="491"/>
    </location>
</feature>
<evidence type="ECO:0000256" key="2">
    <source>
        <dbReference type="ARBA" id="ARBA00006434"/>
    </source>
</evidence>
<protein>
    <submittedName>
        <fullName evidence="11">Transporter</fullName>
    </submittedName>
</protein>
<dbReference type="InterPro" id="IPR001734">
    <property type="entry name" value="Na/solute_symporter"/>
</dbReference>
<comment type="caution">
    <text evidence="11">The sequence shown here is derived from an EMBL/GenBank/DDBJ whole genome shotgun (WGS) entry which is preliminary data.</text>
</comment>
<dbReference type="RefSeq" id="WP_242761957.1">
    <property type="nucleotide sequence ID" value="NZ_JALDAY010000002.1"/>
</dbReference>
<dbReference type="Gene3D" id="1.20.1730.10">
    <property type="entry name" value="Sodium/glucose cotransporter"/>
    <property type="match status" value="1"/>
</dbReference>
<feature type="transmembrane region" description="Helical" evidence="10">
    <location>
        <begin position="135"/>
        <end position="165"/>
    </location>
</feature>
<evidence type="ECO:0000256" key="7">
    <source>
        <dbReference type="ARBA" id="ARBA00022989"/>
    </source>
</evidence>
<gene>
    <name evidence="11" type="ORF">MQP27_05995</name>
</gene>
<comment type="similarity">
    <text evidence="2 9">Belongs to the sodium:solute symporter (SSF) (TC 2.A.21) family.</text>
</comment>
<feature type="transmembrane region" description="Helical" evidence="10">
    <location>
        <begin position="294"/>
        <end position="318"/>
    </location>
</feature>
<dbReference type="InterPro" id="IPR038377">
    <property type="entry name" value="Na/Glc_symporter_sf"/>
</dbReference>
<feature type="transmembrane region" description="Helical" evidence="10">
    <location>
        <begin position="433"/>
        <end position="454"/>
    </location>
</feature>
<proteinExistence type="inferred from homology"/>
<reference evidence="11" key="1">
    <citation type="submission" date="2022-03" db="EMBL/GenBank/DDBJ databases">
        <title>Streptomyces 7R015 and 7R016 isolated from Barleria lupulina in Thailand.</title>
        <authorList>
            <person name="Kanchanasin P."/>
            <person name="Phongsopitanun W."/>
            <person name="Tanasupawat S."/>
        </authorList>
    </citation>
    <scope>NUCLEOTIDE SEQUENCE</scope>
    <source>
        <strain evidence="11">7R015</strain>
    </source>
</reference>
<keyword evidence="4" id="KW-1003">Cell membrane</keyword>
<evidence type="ECO:0000256" key="10">
    <source>
        <dbReference type="SAM" id="Phobius"/>
    </source>
</evidence>
<feature type="transmembrane region" description="Helical" evidence="10">
    <location>
        <begin position="171"/>
        <end position="192"/>
    </location>
</feature>
<evidence type="ECO:0000256" key="8">
    <source>
        <dbReference type="ARBA" id="ARBA00023136"/>
    </source>
</evidence>
<keyword evidence="12" id="KW-1185">Reference proteome</keyword>
<evidence type="ECO:0000313" key="11">
    <source>
        <dbReference type="EMBL" id="MCI3270664.1"/>
    </source>
</evidence>
<feature type="transmembrane region" description="Helical" evidence="10">
    <location>
        <begin position="350"/>
        <end position="377"/>
    </location>
</feature>
<keyword evidence="5 10" id="KW-0812">Transmembrane</keyword>
<organism evidence="11 12">
    <name type="scientific">Streptomyces cylindrosporus</name>
    <dbReference type="NCBI Taxonomy" id="2927583"/>
    <lineage>
        <taxon>Bacteria</taxon>
        <taxon>Bacillati</taxon>
        <taxon>Actinomycetota</taxon>
        <taxon>Actinomycetes</taxon>
        <taxon>Kitasatosporales</taxon>
        <taxon>Streptomycetaceae</taxon>
        <taxon>Streptomyces</taxon>
    </lineage>
</organism>
<name>A0ABS9Y0B9_9ACTN</name>
<evidence type="ECO:0000256" key="4">
    <source>
        <dbReference type="ARBA" id="ARBA00022475"/>
    </source>
</evidence>
<sequence>MTLDFLSAGVFDQVGSDARRPVIMAFMVFVGATLLWLLMLAAVEEDTPEKLFVANRSLSPVFNGFAMAGEHISVLTLLGASGVVALFGYDGVTFAVDGLLTLGVMLILAQRIRNSGRYTLGDIFALRASGVRPRIAANLVTLVITIPVLLVQLRAAGVSVAFLIGLPSAEAQVLCTVLMGGLVTCLAVVGGLRGTSFIHVVKVPVTLAALAAVVFLTLGEFSWDPGRFLSAAIERSVAPDDYLAPGLWPYTEAFGPLNTLGNHIVVILGAAVLPQMILRVNASQTGRAARRSMSIAVGLVGAFVILLIAAGFAASAVVGGKSLYAVDVSGQSSFISLAAGVLDDGSAARVALITVVACVVFLAVLTTVASATFAAAVSLTHDASARGVTRQKGEHFGTRGREVRRVRRTAVFVGISGLSLSAVTHRYPMEFLATFSLSVAASCIFPALIYSFFWRRFNQRGMLWSVYGGLAICLILTAFSPTISGTAFALWPDVHFDWYPLQSPGIVSVPAAFVLGWLGSVTPPENPECDFRNIEYKSLTGKELTP</sequence>
<evidence type="ECO:0000313" key="12">
    <source>
        <dbReference type="Proteomes" id="UP001165269"/>
    </source>
</evidence>
<evidence type="ECO:0000256" key="3">
    <source>
        <dbReference type="ARBA" id="ARBA00022448"/>
    </source>
</evidence>
<feature type="transmembrane region" description="Helical" evidence="10">
    <location>
        <begin position="199"/>
        <end position="219"/>
    </location>
</feature>
<feature type="transmembrane region" description="Helical" evidence="10">
    <location>
        <begin position="409"/>
        <end position="427"/>
    </location>
</feature>
<evidence type="ECO:0000256" key="1">
    <source>
        <dbReference type="ARBA" id="ARBA00004651"/>
    </source>
</evidence>
<dbReference type="PROSITE" id="PS50283">
    <property type="entry name" value="NA_SOLUT_SYMP_3"/>
    <property type="match status" value="1"/>
</dbReference>
<dbReference type="InterPro" id="IPR050277">
    <property type="entry name" value="Sodium:Solute_Symporter"/>
</dbReference>
<keyword evidence="3" id="KW-0813">Transport</keyword>
<comment type="subcellular location">
    <subcellularLocation>
        <location evidence="1">Cell membrane</location>
        <topology evidence="1">Multi-pass membrane protein</topology>
    </subcellularLocation>
</comment>
<dbReference type="PANTHER" id="PTHR48086:SF6">
    <property type="entry name" value="CATION_ACETATE SYMPORTER ACTP"/>
    <property type="match status" value="1"/>
</dbReference>
<dbReference type="EMBL" id="JALDAY010000002">
    <property type="protein sequence ID" value="MCI3270664.1"/>
    <property type="molecule type" value="Genomic_DNA"/>
</dbReference>
<keyword evidence="6" id="KW-0769">Symport</keyword>
<dbReference type="Pfam" id="PF00474">
    <property type="entry name" value="SSF"/>
    <property type="match status" value="1"/>
</dbReference>
<evidence type="ECO:0000256" key="6">
    <source>
        <dbReference type="ARBA" id="ARBA00022847"/>
    </source>
</evidence>
<evidence type="ECO:0000256" key="9">
    <source>
        <dbReference type="RuleBase" id="RU362091"/>
    </source>
</evidence>
<feature type="transmembrane region" description="Helical" evidence="10">
    <location>
        <begin position="22"/>
        <end position="43"/>
    </location>
</feature>
<feature type="transmembrane region" description="Helical" evidence="10">
    <location>
        <begin position="260"/>
        <end position="282"/>
    </location>
</feature>